<feature type="compositionally biased region" description="Low complexity" evidence="9">
    <location>
        <begin position="379"/>
        <end position="398"/>
    </location>
</feature>
<feature type="compositionally biased region" description="Basic and acidic residues" evidence="9">
    <location>
        <begin position="562"/>
        <end position="580"/>
    </location>
</feature>
<feature type="compositionally biased region" description="Low complexity" evidence="9">
    <location>
        <begin position="354"/>
        <end position="371"/>
    </location>
</feature>
<feature type="compositionally biased region" description="Low complexity" evidence="9">
    <location>
        <begin position="254"/>
        <end position="266"/>
    </location>
</feature>
<organism evidence="11 12">
    <name type="scientific">Monosporascus ibericus</name>
    <dbReference type="NCBI Taxonomy" id="155417"/>
    <lineage>
        <taxon>Eukaryota</taxon>
        <taxon>Fungi</taxon>
        <taxon>Dikarya</taxon>
        <taxon>Ascomycota</taxon>
        <taxon>Pezizomycotina</taxon>
        <taxon>Sordariomycetes</taxon>
        <taxon>Xylariomycetidae</taxon>
        <taxon>Xylariales</taxon>
        <taxon>Xylariales incertae sedis</taxon>
        <taxon>Monosporascus</taxon>
    </lineage>
</organism>
<dbReference type="GO" id="GO:0031533">
    <property type="term" value="C:mRNA capping enzyme complex"/>
    <property type="evidence" value="ECO:0007669"/>
    <property type="project" value="UniProtKB-UniRule"/>
</dbReference>
<evidence type="ECO:0000256" key="3">
    <source>
        <dbReference type="ARBA" id="ARBA00006345"/>
    </source>
</evidence>
<feature type="compositionally biased region" description="Polar residues" evidence="9">
    <location>
        <begin position="179"/>
        <end position="193"/>
    </location>
</feature>
<feature type="region of interest" description="Disordered" evidence="9">
    <location>
        <begin position="1"/>
        <end position="516"/>
    </location>
</feature>
<feature type="domain" description="mRNA triphosphatase Cet1-like" evidence="10">
    <location>
        <begin position="633"/>
        <end position="877"/>
    </location>
</feature>
<feature type="compositionally biased region" description="Pro residues" evidence="9">
    <location>
        <begin position="322"/>
        <end position="332"/>
    </location>
</feature>
<dbReference type="GO" id="GO:0140818">
    <property type="term" value="F:mRNA 5'-triphosphate monophosphatase activity"/>
    <property type="evidence" value="ECO:0007669"/>
    <property type="project" value="UniProtKB-EC"/>
</dbReference>
<comment type="cofactor">
    <cofactor evidence="1 8">
        <name>Mg(2+)</name>
        <dbReference type="ChEBI" id="CHEBI:18420"/>
    </cofactor>
</comment>
<dbReference type="CDD" id="cd07470">
    <property type="entry name" value="CYTH-like_mRNA_RTPase"/>
    <property type="match status" value="1"/>
</dbReference>
<dbReference type="PANTHER" id="PTHR28118:SF1">
    <property type="entry name" value="POLYNUCLEOTIDE 5'-TRIPHOSPHATASE CTL1-RELATED"/>
    <property type="match status" value="1"/>
</dbReference>
<evidence type="ECO:0000256" key="1">
    <source>
        <dbReference type="ARBA" id="ARBA00001946"/>
    </source>
</evidence>
<gene>
    <name evidence="11" type="ORF">DL764_004046</name>
</gene>
<dbReference type="Pfam" id="PF02940">
    <property type="entry name" value="mRNA_triPase"/>
    <property type="match status" value="1"/>
</dbReference>
<evidence type="ECO:0000313" key="12">
    <source>
        <dbReference type="Proteomes" id="UP000293360"/>
    </source>
</evidence>
<comment type="function">
    <text evidence="8">First step of mRNA capping. Converts the 5'-triphosphate end of a nascent mRNA chain into a diphosphate end.</text>
</comment>
<dbReference type="GO" id="GO:0006370">
    <property type="term" value="P:7-methylguanosine mRNA capping"/>
    <property type="evidence" value="ECO:0007669"/>
    <property type="project" value="UniProtKB-UniRule"/>
</dbReference>
<dbReference type="AlphaFoldDB" id="A0A4Q4TEA4"/>
<dbReference type="OrthoDB" id="272147at2759"/>
<comment type="subunit">
    <text evidence="8">Heterodimer. The mRNA-capping enzyme is composed of two separate chains alpha and beta, respectively a mRNA guanylyltransferase and an mRNA 5'-triphosphate monophosphatase.</text>
</comment>
<evidence type="ECO:0000256" key="9">
    <source>
        <dbReference type="SAM" id="MobiDB-lite"/>
    </source>
</evidence>
<feature type="compositionally biased region" description="Polar residues" evidence="9">
    <location>
        <begin position="155"/>
        <end position="170"/>
    </location>
</feature>
<evidence type="ECO:0000256" key="5">
    <source>
        <dbReference type="ARBA" id="ARBA00022801"/>
    </source>
</evidence>
<evidence type="ECO:0000313" key="11">
    <source>
        <dbReference type="EMBL" id="RYP05085.1"/>
    </source>
</evidence>
<dbReference type="SUPFAM" id="SSF55154">
    <property type="entry name" value="CYTH-like phosphatases"/>
    <property type="match status" value="1"/>
</dbReference>
<evidence type="ECO:0000256" key="7">
    <source>
        <dbReference type="ARBA" id="ARBA00047740"/>
    </source>
</evidence>
<feature type="compositionally biased region" description="Polar residues" evidence="9">
    <location>
        <begin position="430"/>
        <end position="467"/>
    </location>
</feature>
<sequence>MDLRAMLNTDGGADRGGAGTGGAGGATIAAGGNAGASSRHPSQPPSGPAPGSLPSPSLNMSGLHGPSTQSVTPATPVQAGPSQNAFRDYSHSAHASPVMQHREYPAAAGPYQSPTSYHPTPSSFVGNRPSGPPIRPPNHAARSPGGTSMPAPSPSYRQTPPVSSISTGSQGYPFPPASQTPLPASPNQRQQYGSQGGYTPRDSYPSQRQSPAPPIGMPRLSGHGSVALSYGQGQQQEQCIPQTPPVGTPGGGAPPYVQQQQQQQHQRSLSTQSIPTPTSAHSQQPPYGPSYMQGSPVAPTHQAPPQLQHLDHHQSQRQTSQPPTPLGPPMPGPVRQSPAASYREPPSPYQQRISSSATTTTATYPPQVIQTSPPPPSPASIQQQQQQQQQQRTTNSIQREYEAFATELQQRPPSQSRSERERSISVSPKTRVSSIPSSAGQDVHTSPQFHRPQAQSQPTVGSLSGTTMDPPRELTTPAKRKLDDRNLSPGELQNNRRPPPPTGANGDHVPPPQTTAHKRIRHTTLPIWAQPSKGRHLNASRNFSLKQHLNQGLAGKLVNGNTHHEGGGSVKSEHTSRHSSPEATRPVPAAVPVKVEDHAVTEHANAEAKETKTFGGKSFPWEPTIENQKPIDVFSRTVGDFLFFNVLSNPNLEEIRSRNVQFEIEAKLGTVVDKSTNDRIHLPVRAGECVMNDEARIAFRSSMTEGQHRMFNQWLNHQVQESHRAPSRLEVNYKHRREVDRFFELPTSQFIQRLPHCVSALLPPSSTLKARVTYDQQTGNVLAKIIKGRVADLNVHFPHLPLDCRISVNLEWEWEGDAEEIVRGHIANRERQPDRNKDRLSYTHGFYQIDLTQVTQGDGAAQGGRPPDKEHELEVELHAGVIMEHGNLLMKSLPNRFENLVDGFVDNIRILAKRCPAMPQ</sequence>
<reference evidence="11 12" key="1">
    <citation type="submission" date="2018-06" db="EMBL/GenBank/DDBJ databases">
        <title>Complete Genomes of Monosporascus.</title>
        <authorList>
            <person name="Robinson A.J."/>
            <person name="Natvig D.O."/>
        </authorList>
    </citation>
    <scope>NUCLEOTIDE SEQUENCE [LARGE SCALE GENOMIC DNA]</scope>
    <source>
        <strain evidence="11 12">CBS 110550</strain>
    </source>
</reference>
<dbReference type="InterPro" id="IPR037009">
    <property type="entry name" value="mRNA_triPase_Cet1_sf"/>
</dbReference>
<feature type="compositionally biased region" description="Pro residues" evidence="9">
    <location>
        <begin position="42"/>
        <end position="53"/>
    </location>
</feature>
<feature type="compositionally biased region" description="Polar residues" evidence="9">
    <location>
        <begin position="66"/>
        <end position="85"/>
    </location>
</feature>
<feature type="region of interest" description="Disordered" evidence="9">
    <location>
        <begin position="556"/>
        <end position="586"/>
    </location>
</feature>
<dbReference type="EMBL" id="QJNU01000182">
    <property type="protein sequence ID" value="RYP05085.1"/>
    <property type="molecule type" value="Genomic_DNA"/>
</dbReference>
<dbReference type="InterPro" id="IPR040343">
    <property type="entry name" value="Cet1/Ctl1"/>
</dbReference>
<evidence type="ECO:0000259" key="10">
    <source>
        <dbReference type="Pfam" id="PF02940"/>
    </source>
</evidence>
<comment type="catalytic activity">
    <reaction evidence="7">
        <text>a 5'-end triphospho-ribonucleoside in mRNA + H2O = a 5'-end diphospho-ribonucleoside in mRNA + phosphate + H(+)</text>
        <dbReference type="Rhea" id="RHEA:67004"/>
        <dbReference type="Rhea" id="RHEA-COMP:17164"/>
        <dbReference type="Rhea" id="RHEA-COMP:17165"/>
        <dbReference type="ChEBI" id="CHEBI:15377"/>
        <dbReference type="ChEBI" id="CHEBI:15378"/>
        <dbReference type="ChEBI" id="CHEBI:43474"/>
        <dbReference type="ChEBI" id="CHEBI:167616"/>
        <dbReference type="ChEBI" id="CHEBI:167618"/>
        <dbReference type="EC" id="3.6.1.74"/>
    </reaction>
    <physiologicalReaction direction="left-to-right" evidence="7">
        <dbReference type="Rhea" id="RHEA:67005"/>
    </physiologicalReaction>
</comment>
<evidence type="ECO:0000256" key="6">
    <source>
        <dbReference type="ARBA" id="ARBA00023242"/>
    </source>
</evidence>
<accession>A0A4Q4TEA4</accession>
<feature type="compositionally biased region" description="Low complexity" evidence="9">
    <location>
        <begin position="407"/>
        <end position="416"/>
    </location>
</feature>
<dbReference type="EC" id="3.6.1.74" evidence="8"/>
<protein>
    <recommendedName>
        <fullName evidence="8">mRNA-capping enzyme subunit beta</fullName>
        <ecNumber evidence="8">3.6.1.74</ecNumber>
    </recommendedName>
    <alternativeName>
        <fullName evidence="8">mRNA 5'-phosphatase</fullName>
    </alternativeName>
    <alternativeName>
        <fullName evidence="8">mRNA 5'-triphosphate monophosphatase</fullName>
    </alternativeName>
</protein>
<comment type="subcellular location">
    <subcellularLocation>
        <location evidence="2 8">Nucleus</location>
    </subcellularLocation>
</comment>
<dbReference type="InterPro" id="IPR033469">
    <property type="entry name" value="CYTH-like_dom_sf"/>
</dbReference>
<keyword evidence="12" id="KW-1185">Reference proteome</keyword>
<keyword evidence="6 8" id="KW-0539">Nucleus</keyword>
<proteinExistence type="inferred from homology"/>
<keyword evidence="4 8" id="KW-0507">mRNA processing</keyword>
<evidence type="ECO:0000256" key="2">
    <source>
        <dbReference type="ARBA" id="ARBA00004123"/>
    </source>
</evidence>
<evidence type="ECO:0000256" key="4">
    <source>
        <dbReference type="ARBA" id="ARBA00022664"/>
    </source>
</evidence>
<feature type="compositionally biased region" description="Polar residues" evidence="9">
    <location>
        <begin position="267"/>
        <end position="285"/>
    </location>
</feature>
<dbReference type="GO" id="GO:0004651">
    <property type="term" value="F:polynucleotide 5'-phosphatase activity"/>
    <property type="evidence" value="ECO:0007669"/>
    <property type="project" value="UniProtKB-UniRule"/>
</dbReference>
<comment type="similarity">
    <text evidence="3 8">Belongs to the fungal TPase family.</text>
</comment>
<feature type="compositionally biased region" description="Gly residues" evidence="9">
    <location>
        <begin position="14"/>
        <end position="25"/>
    </location>
</feature>
<dbReference type="STRING" id="155417.A0A4Q4TEA4"/>
<dbReference type="PANTHER" id="PTHR28118">
    <property type="entry name" value="POLYNUCLEOTIDE 5'-TRIPHOSPHATASE-RELATED"/>
    <property type="match status" value="1"/>
</dbReference>
<comment type="caution">
    <text evidence="11">The sequence shown here is derived from an EMBL/GenBank/DDBJ whole genome shotgun (WGS) entry which is preliminary data.</text>
</comment>
<feature type="compositionally biased region" description="Low complexity" evidence="9">
    <location>
        <begin position="232"/>
        <end position="241"/>
    </location>
</feature>
<dbReference type="InterPro" id="IPR004206">
    <property type="entry name" value="mRNA_triPase_Cet1"/>
</dbReference>
<name>A0A4Q4TEA4_9PEZI</name>
<keyword evidence="5 8" id="KW-0378">Hydrolase</keyword>
<dbReference type="Gene3D" id="3.20.100.10">
    <property type="entry name" value="mRNA triphosphatase Cet1-like"/>
    <property type="match status" value="1"/>
</dbReference>
<keyword evidence="8" id="KW-0506">mRNA capping</keyword>
<evidence type="ECO:0000256" key="8">
    <source>
        <dbReference type="RuleBase" id="RU367053"/>
    </source>
</evidence>
<dbReference type="Proteomes" id="UP000293360">
    <property type="component" value="Unassembled WGS sequence"/>
</dbReference>
<feature type="compositionally biased region" description="Polar residues" evidence="9">
    <location>
        <begin position="112"/>
        <end position="125"/>
    </location>
</feature>